<dbReference type="PANTHER" id="PTHR12993">
    <property type="entry name" value="N-ACETYLGLUCOSAMINYL-PHOSPHATIDYLINOSITOL DE-N-ACETYLASE-RELATED"/>
    <property type="match status" value="1"/>
</dbReference>
<dbReference type="InterPro" id="IPR024078">
    <property type="entry name" value="LmbE-like_dom_sf"/>
</dbReference>
<dbReference type="Gene3D" id="3.40.50.10320">
    <property type="entry name" value="LmbE-like"/>
    <property type="match status" value="1"/>
</dbReference>
<gene>
    <name evidence="1" type="ORF">ACFOOQ_04800</name>
</gene>
<organism evidence="1 2">
    <name type="scientific">Ferrovibrio xuzhouensis</name>
    <dbReference type="NCBI Taxonomy" id="1576914"/>
    <lineage>
        <taxon>Bacteria</taxon>
        <taxon>Pseudomonadati</taxon>
        <taxon>Pseudomonadota</taxon>
        <taxon>Alphaproteobacteria</taxon>
        <taxon>Rhodospirillales</taxon>
        <taxon>Rhodospirillaceae</taxon>
        <taxon>Ferrovibrio</taxon>
    </lineage>
</organism>
<comment type="caution">
    <text evidence="1">The sequence shown here is derived from an EMBL/GenBank/DDBJ whole genome shotgun (WGS) entry which is preliminary data.</text>
</comment>
<proteinExistence type="predicted"/>
<protein>
    <submittedName>
        <fullName evidence="1">PIG-L deacetylase family protein</fullName>
        <ecNumber evidence="1">3.5.1.-</ecNumber>
    </submittedName>
</protein>
<evidence type="ECO:0000313" key="1">
    <source>
        <dbReference type="EMBL" id="MFC3674852.1"/>
    </source>
</evidence>
<sequence>MANVLIISPHGMDEVLGCGGVIARHAAAGDRVDVLVLFGDGTGMDAGRRIAAPAAAGILGATAPVFAGLPENRSDSLPLIDIIRPIEDVVKRLQPSVVYVPHGGSLHVDHHSAFRAAVTAIRPLPGHPAGRIYAYEIVSSTEWAPRGLGADIFVPTRFVDISAVLEKKMQALDCYRAEMRLAPHSRSVEGVRALATHRGHVAGLQAAEAFVTVREVLTGLL</sequence>
<keyword evidence="2" id="KW-1185">Reference proteome</keyword>
<dbReference type="SUPFAM" id="SSF102588">
    <property type="entry name" value="LmbE-like"/>
    <property type="match status" value="1"/>
</dbReference>
<dbReference type="Proteomes" id="UP001595711">
    <property type="component" value="Unassembled WGS sequence"/>
</dbReference>
<dbReference type="EMBL" id="JBHRYJ010000001">
    <property type="protein sequence ID" value="MFC3674852.1"/>
    <property type="molecule type" value="Genomic_DNA"/>
</dbReference>
<dbReference type="InterPro" id="IPR003737">
    <property type="entry name" value="GlcNAc_PI_deacetylase-related"/>
</dbReference>
<dbReference type="GO" id="GO:0016787">
    <property type="term" value="F:hydrolase activity"/>
    <property type="evidence" value="ECO:0007669"/>
    <property type="project" value="UniProtKB-KW"/>
</dbReference>
<dbReference type="RefSeq" id="WP_379722372.1">
    <property type="nucleotide sequence ID" value="NZ_JBHRYJ010000001.1"/>
</dbReference>
<evidence type="ECO:0000313" key="2">
    <source>
        <dbReference type="Proteomes" id="UP001595711"/>
    </source>
</evidence>
<dbReference type="Pfam" id="PF02585">
    <property type="entry name" value="PIG-L"/>
    <property type="match status" value="1"/>
</dbReference>
<accession>A0ABV7VCS1</accession>
<reference evidence="2" key="1">
    <citation type="journal article" date="2019" name="Int. J. Syst. Evol. Microbiol.">
        <title>The Global Catalogue of Microorganisms (GCM) 10K type strain sequencing project: providing services to taxonomists for standard genome sequencing and annotation.</title>
        <authorList>
            <consortium name="The Broad Institute Genomics Platform"/>
            <consortium name="The Broad Institute Genome Sequencing Center for Infectious Disease"/>
            <person name="Wu L."/>
            <person name="Ma J."/>
        </authorList>
    </citation>
    <scope>NUCLEOTIDE SEQUENCE [LARGE SCALE GENOMIC DNA]</scope>
    <source>
        <strain evidence="2">KCTC 42182</strain>
    </source>
</reference>
<name>A0ABV7VCS1_9PROT</name>
<dbReference type="EC" id="3.5.1.-" evidence="1"/>
<keyword evidence="1" id="KW-0378">Hydrolase</keyword>
<dbReference type="PANTHER" id="PTHR12993:SF11">
    <property type="entry name" value="N-ACETYLGLUCOSAMINYL-PHOSPHATIDYLINOSITOL DE-N-ACETYLASE"/>
    <property type="match status" value="1"/>
</dbReference>